<dbReference type="EMBL" id="LIZT01000006">
    <property type="protein sequence ID" value="KPJ51113.1"/>
    <property type="molecule type" value="Genomic_DNA"/>
</dbReference>
<accession>A0A0S7WMI6</accession>
<reference evidence="1 2" key="1">
    <citation type="journal article" date="2015" name="Microbiome">
        <title>Genomic resolution of linkages in carbon, nitrogen, and sulfur cycling among widespread estuary sediment bacteria.</title>
        <authorList>
            <person name="Baker B.J."/>
            <person name="Lazar C.S."/>
            <person name="Teske A.P."/>
            <person name="Dick G.J."/>
        </authorList>
    </citation>
    <scope>NUCLEOTIDE SEQUENCE [LARGE SCALE GENOMIC DNA]</scope>
    <source>
        <strain evidence="1">DG_26</strain>
    </source>
</reference>
<dbReference type="Proteomes" id="UP000051124">
    <property type="component" value="Unassembled WGS sequence"/>
</dbReference>
<protein>
    <submittedName>
        <fullName evidence="1">Uncharacterized protein</fullName>
    </submittedName>
</protein>
<gene>
    <name evidence="1" type="ORF">AMJ40_00995</name>
</gene>
<evidence type="ECO:0000313" key="2">
    <source>
        <dbReference type="Proteomes" id="UP000051124"/>
    </source>
</evidence>
<organism evidence="1 2">
    <name type="scientific">candidate division TA06 bacterium DG_26</name>
    <dbReference type="NCBI Taxonomy" id="1703771"/>
    <lineage>
        <taxon>Bacteria</taxon>
        <taxon>Bacteria division TA06</taxon>
    </lineage>
</organism>
<comment type="caution">
    <text evidence="1">The sequence shown here is derived from an EMBL/GenBank/DDBJ whole genome shotgun (WGS) entry which is preliminary data.</text>
</comment>
<sequence length="87" mass="9983">MRGARAEICVPTFRASDEELHQIHDIEHFAWTFAHTTPGAQPDLKIGMDEEDPPPTTVRGFLRRAHWASHSTERSPLNVFILYLLVF</sequence>
<proteinExistence type="predicted"/>
<evidence type="ECO:0000313" key="1">
    <source>
        <dbReference type="EMBL" id="KPJ51113.1"/>
    </source>
</evidence>
<dbReference type="AlphaFoldDB" id="A0A0S7WMI6"/>
<name>A0A0S7WMI6_UNCT6</name>